<dbReference type="Pfam" id="PF02515">
    <property type="entry name" value="CoA_transf_3"/>
    <property type="match status" value="1"/>
</dbReference>
<comment type="caution">
    <text evidence="2">The sequence shown here is derived from an EMBL/GenBank/DDBJ whole genome shotgun (WGS) entry which is preliminary data.</text>
</comment>
<dbReference type="Gene3D" id="3.30.1540.10">
    <property type="entry name" value="formyl-coa transferase, domain 3"/>
    <property type="match status" value="1"/>
</dbReference>
<keyword evidence="1 2" id="KW-0808">Transferase</keyword>
<dbReference type="Proteomes" id="UP000475545">
    <property type="component" value="Unassembled WGS sequence"/>
</dbReference>
<dbReference type="InterPro" id="IPR023606">
    <property type="entry name" value="CoA-Trfase_III_dom_1_sf"/>
</dbReference>
<gene>
    <name evidence="2" type="ORF">GIY30_22755</name>
</gene>
<name>A0A6L7GY61_9ACTN</name>
<dbReference type="PANTHER" id="PTHR48207">
    <property type="entry name" value="SUCCINATE--HYDROXYMETHYLGLUTARATE COA-TRANSFERASE"/>
    <property type="match status" value="1"/>
</dbReference>
<evidence type="ECO:0000256" key="1">
    <source>
        <dbReference type="ARBA" id="ARBA00022679"/>
    </source>
</evidence>
<dbReference type="InterPro" id="IPR050483">
    <property type="entry name" value="CoA-transferase_III_domain"/>
</dbReference>
<dbReference type="AlphaFoldDB" id="A0A6L7GY61"/>
<dbReference type="Gene3D" id="3.40.50.10540">
    <property type="entry name" value="Crotonobetainyl-coa:carnitine coa-transferase, domain 1"/>
    <property type="match status" value="1"/>
</dbReference>
<dbReference type="PANTHER" id="PTHR48207:SF3">
    <property type="entry name" value="SUCCINATE--HYDROXYMETHYLGLUTARATE COA-TRANSFERASE"/>
    <property type="match status" value="1"/>
</dbReference>
<keyword evidence="3" id="KW-1185">Reference proteome</keyword>
<evidence type="ECO:0000313" key="2">
    <source>
        <dbReference type="EMBL" id="MXP24161.1"/>
    </source>
</evidence>
<dbReference type="InterPro" id="IPR044855">
    <property type="entry name" value="CoA-Trfase_III_dom3_sf"/>
</dbReference>
<organism evidence="2 3">
    <name type="scientific">Gordonia mangrovi</name>
    <dbReference type="NCBI Taxonomy" id="2665643"/>
    <lineage>
        <taxon>Bacteria</taxon>
        <taxon>Bacillati</taxon>
        <taxon>Actinomycetota</taxon>
        <taxon>Actinomycetes</taxon>
        <taxon>Mycobacteriales</taxon>
        <taxon>Gordoniaceae</taxon>
        <taxon>Gordonia</taxon>
    </lineage>
</organism>
<dbReference type="EMBL" id="WMBR01000009">
    <property type="protein sequence ID" value="MXP24161.1"/>
    <property type="molecule type" value="Genomic_DNA"/>
</dbReference>
<dbReference type="GO" id="GO:0008410">
    <property type="term" value="F:CoA-transferase activity"/>
    <property type="evidence" value="ECO:0007669"/>
    <property type="project" value="TreeGrafter"/>
</dbReference>
<reference evidence="2 3" key="1">
    <citation type="submission" date="2019-11" db="EMBL/GenBank/DDBJ databases">
        <title>Gordonia sp. nov., a novel actinobacterium isolated from mangrove soil in Hainan.</title>
        <authorList>
            <person name="Huang X."/>
            <person name="Xie Y."/>
            <person name="Chu X."/>
            <person name="Xiao K."/>
        </authorList>
    </citation>
    <scope>NUCLEOTIDE SEQUENCE [LARGE SCALE GENOMIC DNA]</scope>
    <source>
        <strain evidence="2 3">HNM0687</strain>
    </source>
</reference>
<accession>A0A6L7GY61</accession>
<dbReference type="InterPro" id="IPR003673">
    <property type="entry name" value="CoA-Trfase_fam_III"/>
</dbReference>
<evidence type="ECO:0000313" key="3">
    <source>
        <dbReference type="Proteomes" id="UP000475545"/>
    </source>
</evidence>
<protein>
    <submittedName>
        <fullName evidence="2">CoA transferase</fullName>
    </submittedName>
</protein>
<sequence length="449" mass="49320">MAFETTSCKDSQVQLRVPETGRSAAARRERGEGPLAGIRIADFCWVGVGALATRFLADFGAEVIKIEDRTRLDLTRRMPIYKGDSSRAMSQEVAGASPNMSGHFNNYNRNKLGVTINMRTEEGRSLVRRLIARSDVVTENFAPGIMERWDLAYDALREIKSSIISARMSGFGHSGPDEFYRSYGPVVQAVGGLTFSSGLPNREPSGWGMSYMDNQAAYNASAAILMALYHRALTGEGTEIDVSALEASVHLIGPALLDAEVNNRTYRDSDFPPGNLLEFSDAAPHGVYPTCEPDRWVAVAVFDDAEWDRFVDALGRPQWAAAPEFADQARRRGAVASLDQKVAEWTGARSGREVAGLLQQHGVRASLVQDAEDVVDRDPQLAHRGVFVEMDHPEIGPAPFEGTPFLADASKPVHWRSSPLLGEDNEYVFKELLQMPSEQFSDLHDSGVI</sequence>
<proteinExistence type="predicted"/>
<dbReference type="SUPFAM" id="SSF89796">
    <property type="entry name" value="CoA-transferase family III (CaiB/BaiF)"/>
    <property type="match status" value="1"/>
</dbReference>